<protein>
    <submittedName>
        <fullName evidence="3">Glutaredoxin 2</fullName>
    </submittedName>
</protein>
<accession>A0ABX7YQG9</accession>
<dbReference type="InterPro" id="IPR011901">
    <property type="entry name" value="Grx2"/>
</dbReference>
<dbReference type="InterPro" id="IPR036249">
    <property type="entry name" value="Thioredoxin-like_sf"/>
</dbReference>
<dbReference type="SUPFAM" id="SSF52833">
    <property type="entry name" value="Thioredoxin-like"/>
    <property type="match status" value="1"/>
</dbReference>
<dbReference type="NCBIfam" id="TIGR02182">
    <property type="entry name" value="GRXB"/>
    <property type="match status" value="1"/>
</dbReference>
<dbReference type="InterPro" id="IPR007494">
    <property type="entry name" value="Glutaredoxin2_C"/>
</dbReference>
<feature type="domain" description="Glutaredoxin 2 C-terminal" evidence="1">
    <location>
        <begin position="91"/>
        <end position="219"/>
    </location>
</feature>
<dbReference type="SUPFAM" id="SSF47616">
    <property type="entry name" value="GST C-terminal domain-like"/>
    <property type="match status" value="1"/>
</dbReference>
<dbReference type="Gene3D" id="3.40.30.10">
    <property type="entry name" value="Glutaredoxin"/>
    <property type="match status" value="1"/>
</dbReference>
<evidence type="ECO:0000313" key="3">
    <source>
        <dbReference type="EMBL" id="QUN05010.1"/>
    </source>
</evidence>
<dbReference type="Pfam" id="PF04399">
    <property type="entry name" value="Glutaredoxin2_C"/>
    <property type="match status" value="1"/>
</dbReference>
<dbReference type="InterPro" id="IPR004045">
    <property type="entry name" value="Glutathione_S-Trfase_N"/>
</dbReference>
<name>A0ABX7YQG9_9GAMM</name>
<dbReference type="CDD" id="cd03037">
    <property type="entry name" value="GST_N_GRX2"/>
    <property type="match status" value="1"/>
</dbReference>
<keyword evidence="4" id="KW-1185">Reference proteome</keyword>
<dbReference type="Pfam" id="PF13417">
    <property type="entry name" value="GST_N_3"/>
    <property type="match status" value="1"/>
</dbReference>
<dbReference type="NCBIfam" id="NF007702">
    <property type="entry name" value="PRK10387.1"/>
    <property type="match status" value="1"/>
</dbReference>
<sequence length="220" mass="25007">MEYPMKLFIFDHCPYCVRAMMVTGLKQLDVEWVYLQNQDVQARLGKVGANLVPILQKPDGSYMAESLDIVAFLDKLEGAPVLLPATQQEVIQNYLKESSYSTSRLLFPRNVRLGLPEFSSAEAIDWFTQNKTALIGMSFEDAFANTQTYLQGLYQCWSMLDDVILPSARDNQLSYDDIILFPGLRNLTMVKGITFSPRMVKYLEEVTSLTKVQCYTNIAV</sequence>
<dbReference type="Gene3D" id="1.20.1050.10">
    <property type="match status" value="1"/>
</dbReference>
<dbReference type="InterPro" id="IPR011767">
    <property type="entry name" value="GLR_AS"/>
</dbReference>
<proteinExistence type="predicted"/>
<evidence type="ECO:0000313" key="4">
    <source>
        <dbReference type="Proteomes" id="UP000679575"/>
    </source>
</evidence>
<dbReference type="Proteomes" id="UP000679575">
    <property type="component" value="Chromosome"/>
</dbReference>
<organism evidence="3 4">
    <name type="scientific">Shewanella yunxiaonensis</name>
    <dbReference type="NCBI Taxonomy" id="2829809"/>
    <lineage>
        <taxon>Bacteria</taxon>
        <taxon>Pseudomonadati</taxon>
        <taxon>Pseudomonadota</taxon>
        <taxon>Gammaproteobacteria</taxon>
        <taxon>Alteromonadales</taxon>
        <taxon>Shewanellaceae</taxon>
        <taxon>Shewanella</taxon>
    </lineage>
</organism>
<evidence type="ECO:0000259" key="2">
    <source>
        <dbReference type="Pfam" id="PF13417"/>
    </source>
</evidence>
<reference evidence="3 4" key="1">
    <citation type="submission" date="2021-04" db="EMBL/GenBank/DDBJ databases">
        <title>Novel species identification of genus Shewanella.</title>
        <authorList>
            <person name="Liu G."/>
        </authorList>
    </citation>
    <scope>NUCLEOTIDE SEQUENCE [LARGE SCALE GENOMIC DNA]</scope>
    <source>
        <strain evidence="3 4">FJAT-54481</strain>
    </source>
</reference>
<feature type="domain" description="GST N-terminal" evidence="2">
    <location>
        <begin position="7"/>
        <end position="79"/>
    </location>
</feature>
<gene>
    <name evidence="3" type="primary">grxB</name>
    <name evidence="3" type="ORF">KDN34_12335</name>
</gene>
<dbReference type="EMBL" id="CP073587">
    <property type="protein sequence ID" value="QUN05010.1"/>
    <property type="molecule type" value="Genomic_DNA"/>
</dbReference>
<dbReference type="InterPro" id="IPR036282">
    <property type="entry name" value="Glutathione-S-Trfase_C_sf"/>
</dbReference>
<evidence type="ECO:0000259" key="1">
    <source>
        <dbReference type="Pfam" id="PF04399"/>
    </source>
</evidence>
<dbReference type="PROSITE" id="PS00195">
    <property type="entry name" value="GLUTAREDOXIN_1"/>
    <property type="match status" value="1"/>
</dbReference>